<proteinExistence type="predicted"/>
<sequence length="343" mass="35744">MKTPTLLFIALLAGSAGALAQAPEDARPLFDFRKKKVDDDTAAKALNAAKEAVKQVPDSVKDKAKELLLSPDGVEMRQKALQAAQGMIQGGSSNSAAPTPVAAPAASTPAPAGSTPPAADAAPAPASPSIPVVEAPPPPPSGPRPKPLQPLNLDEVPKATKGQIDITAQKSAFFDANNNYGIYTGDVKARHPQMYIECEELELFMAKQEGGVLGAPKPKKPAPAASDADIVAPSKKKAENTAPPIDKADARGPMVTVEKVAEDGELQIGHCKHLIYDGKTGNTTLLEWPQVQAGNRLHKATEAGCIMVIDKAGKLTTTGGHETIVLQGDEATPRRSVQSLPPQ</sequence>
<feature type="signal peptide" evidence="2">
    <location>
        <begin position="1"/>
        <end position="20"/>
    </location>
</feature>
<dbReference type="EMBL" id="JACHIG010000004">
    <property type="protein sequence ID" value="MBB5032738.1"/>
    <property type="molecule type" value="Genomic_DNA"/>
</dbReference>
<evidence type="ECO:0000313" key="5">
    <source>
        <dbReference type="Proteomes" id="UP000590740"/>
    </source>
</evidence>
<evidence type="ECO:0000313" key="4">
    <source>
        <dbReference type="EMBL" id="MBB5032738.1"/>
    </source>
</evidence>
<name>A0A7W7YAQ5_9BACT</name>
<feature type="region of interest" description="Disordered" evidence="1">
    <location>
        <begin position="215"/>
        <end position="249"/>
    </location>
</feature>
<dbReference type="RefSeq" id="WP_184339650.1">
    <property type="nucleotide sequence ID" value="NZ_JACHIG010000004.1"/>
</dbReference>
<gene>
    <name evidence="4" type="ORF">HNQ65_002320</name>
</gene>
<reference evidence="4 5" key="1">
    <citation type="submission" date="2020-08" db="EMBL/GenBank/DDBJ databases">
        <title>Genomic Encyclopedia of Type Strains, Phase IV (KMG-IV): sequencing the most valuable type-strain genomes for metagenomic binning, comparative biology and taxonomic classification.</title>
        <authorList>
            <person name="Goeker M."/>
        </authorList>
    </citation>
    <scope>NUCLEOTIDE SEQUENCE [LARGE SCALE GENOMIC DNA]</scope>
    <source>
        <strain evidence="4 5">DSM 12252</strain>
    </source>
</reference>
<keyword evidence="2" id="KW-0732">Signal</keyword>
<keyword evidence="5" id="KW-1185">Reference proteome</keyword>
<feature type="chain" id="PRO_5031077034" evidence="2">
    <location>
        <begin position="21"/>
        <end position="343"/>
    </location>
</feature>
<evidence type="ECO:0000256" key="1">
    <source>
        <dbReference type="SAM" id="MobiDB-lite"/>
    </source>
</evidence>
<dbReference type="AlphaFoldDB" id="A0A7W7YAQ5"/>
<comment type="caution">
    <text evidence="4">The sequence shown here is derived from an EMBL/GenBank/DDBJ whole genome shotgun (WGS) entry which is preliminary data.</text>
</comment>
<feature type="compositionally biased region" description="Pro residues" evidence="1">
    <location>
        <begin position="134"/>
        <end position="148"/>
    </location>
</feature>
<evidence type="ECO:0000259" key="3">
    <source>
        <dbReference type="Pfam" id="PF03968"/>
    </source>
</evidence>
<accession>A0A7W7YAQ5</accession>
<dbReference type="Gene3D" id="2.60.450.10">
    <property type="entry name" value="Lipopolysaccharide (LPS) transport protein A like domain"/>
    <property type="match status" value="1"/>
</dbReference>
<dbReference type="InterPro" id="IPR005653">
    <property type="entry name" value="OstA-like_N"/>
</dbReference>
<dbReference type="Pfam" id="PF03968">
    <property type="entry name" value="LptD_N"/>
    <property type="match status" value="1"/>
</dbReference>
<feature type="domain" description="Organic solvent tolerance-like N-terminal" evidence="3">
    <location>
        <begin position="166"/>
        <end position="292"/>
    </location>
</feature>
<feature type="region of interest" description="Disordered" evidence="1">
    <location>
        <begin position="80"/>
        <end position="153"/>
    </location>
</feature>
<dbReference type="Proteomes" id="UP000590740">
    <property type="component" value="Unassembled WGS sequence"/>
</dbReference>
<organism evidence="4 5">
    <name type="scientific">Prosthecobacter vanneervenii</name>
    <dbReference type="NCBI Taxonomy" id="48466"/>
    <lineage>
        <taxon>Bacteria</taxon>
        <taxon>Pseudomonadati</taxon>
        <taxon>Verrucomicrobiota</taxon>
        <taxon>Verrucomicrobiia</taxon>
        <taxon>Verrucomicrobiales</taxon>
        <taxon>Verrucomicrobiaceae</taxon>
        <taxon>Prosthecobacter</taxon>
    </lineage>
</organism>
<feature type="compositionally biased region" description="Low complexity" evidence="1">
    <location>
        <begin position="92"/>
        <end position="133"/>
    </location>
</feature>
<protein>
    <submittedName>
        <fullName evidence="4">Lipopolysaccharide export system protein LptA</fullName>
    </submittedName>
</protein>
<evidence type="ECO:0000256" key="2">
    <source>
        <dbReference type="SAM" id="SignalP"/>
    </source>
</evidence>